<dbReference type="GO" id="GO:0030574">
    <property type="term" value="P:collagen catabolic process"/>
    <property type="evidence" value="ECO:0007669"/>
    <property type="project" value="TreeGrafter"/>
</dbReference>
<feature type="binding site" evidence="10">
    <location>
        <position position="231"/>
    </location>
    <ligand>
        <name>Zn(2+)</name>
        <dbReference type="ChEBI" id="CHEBI:29105"/>
        <label>1</label>
    </ligand>
</feature>
<dbReference type="SUPFAM" id="SSF47090">
    <property type="entry name" value="PGBD-like"/>
    <property type="match status" value="1"/>
</dbReference>
<dbReference type="Gene3D" id="3.40.390.10">
    <property type="entry name" value="Collagenase (Catalytic Domain)"/>
    <property type="match status" value="1"/>
</dbReference>
<feature type="binding site" evidence="10">
    <location>
        <position position="274"/>
    </location>
    <ligand>
        <name>Zn(2+)</name>
        <dbReference type="ChEBI" id="CHEBI:29105"/>
        <label>2</label>
        <note>catalytic</note>
    </ligand>
</feature>
<dbReference type="SMART" id="SM00235">
    <property type="entry name" value="ZnMc"/>
    <property type="match status" value="1"/>
</dbReference>
<dbReference type="InterPro" id="IPR001818">
    <property type="entry name" value="Pept_M10_metallopeptidase"/>
</dbReference>
<dbReference type="EMBL" id="SZYD01000004">
    <property type="protein sequence ID" value="KAD6453093.1"/>
    <property type="molecule type" value="Genomic_DNA"/>
</dbReference>
<comment type="cofactor">
    <cofactor evidence="10">
        <name>Zn(2+)</name>
        <dbReference type="ChEBI" id="CHEBI:29105"/>
    </cofactor>
    <text evidence="10">Binds 2 Zn(2+) ions per subunit.</text>
</comment>
<evidence type="ECO:0000313" key="14">
    <source>
        <dbReference type="EMBL" id="KAD6453093.1"/>
    </source>
</evidence>
<feature type="binding site" evidence="10">
    <location>
        <position position="214"/>
    </location>
    <ligand>
        <name>Ca(2+)</name>
        <dbReference type="ChEBI" id="CHEBI:29108"/>
        <label>3</label>
    </ligand>
</feature>
<evidence type="ECO:0000256" key="7">
    <source>
        <dbReference type="ARBA" id="ARBA00023049"/>
    </source>
</evidence>
<accession>A0A5N6PGI1</accession>
<dbReference type="InterPro" id="IPR021190">
    <property type="entry name" value="Pept_M10A"/>
</dbReference>
<dbReference type="GO" id="GO:0006508">
    <property type="term" value="P:proteolysis"/>
    <property type="evidence" value="ECO:0007669"/>
    <property type="project" value="UniProtKB-KW"/>
</dbReference>
<comment type="cofactor">
    <cofactor evidence="10">
        <name>Ca(2+)</name>
        <dbReference type="ChEBI" id="CHEBI:29108"/>
    </cofactor>
    <text evidence="10">Can bind about 5 Ca(2+) ions per subunit.</text>
</comment>
<dbReference type="Pfam" id="PF00413">
    <property type="entry name" value="Peptidase_M10"/>
    <property type="match status" value="1"/>
</dbReference>
<dbReference type="PANTHER" id="PTHR10201:SF213">
    <property type="entry name" value="METALLOENDOPROTEINASE 2-MMP-LIKE"/>
    <property type="match status" value="1"/>
</dbReference>
<feature type="active site" evidence="9">
    <location>
        <position position="257"/>
    </location>
</feature>
<organism evidence="14 15">
    <name type="scientific">Mikania micrantha</name>
    <name type="common">bitter vine</name>
    <dbReference type="NCBI Taxonomy" id="192012"/>
    <lineage>
        <taxon>Eukaryota</taxon>
        <taxon>Viridiplantae</taxon>
        <taxon>Streptophyta</taxon>
        <taxon>Embryophyta</taxon>
        <taxon>Tracheophyta</taxon>
        <taxon>Spermatophyta</taxon>
        <taxon>Magnoliopsida</taxon>
        <taxon>eudicotyledons</taxon>
        <taxon>Gunneridae</taxon>
        <taxon>Pentapetalae</taxon>
        <taxon>asterids</taxon>
        <taxon>campanulids</taxon>
        <taxon>Asterales</taxon>
        <taxon>Asteraceae</taxon>
        <taxon>Asteroideae</taxon>
        <taxon>Heliantheae alliance</taxon>
        <taxon>Eupatorieae</taxon>
        <taxon>Mikania</taxon>
    </lineage>
</organism>
<evidence type="ECO:0000256" key="2">
    <source>
        <dbReference type="ARBA" id="ARBA00022670"/>
    </source>
</evidence>
<dbReference type="PROSITE" id="PS00546">
    <property type="entry name" value="CYSTEINE_SWITCH"/>
    <property type="match status" value="1"/>
</dbReference>
<dbReference type="PANTHER" id="PTHR10201">
    <property type="entry name" value="MATRIX METALLOPROTEINASE"/>
    <property type="match status" value="1"/>
</dbReference>
<keyword evidence="10" id="KW-0106">Calcium</keyword>
<evidence type="ECO:0000259" key="13">
    <source>
        <dbReference type="SMART" id="SM00235"/>
    </source>
</evidence>
<comment type="caution">
    <text evidence="14">The sequence shown here is derived from an EMBL/GenBank/DDBJ whole genome shotgun (WGS) entry which is preliminary data.</text>
</comment>
<keyword evidence="4 12" id="KW-0732">Signal</keyword>
<evidence type="ECO:0000256" key="3">
    <source>
        <dbReference type="ARBA" id="ARBA00022723"/>
    </source>
</evidence>
<dbReference type="Proteomes" id="UP000326396">
    <property type="component" value="Linkage Group LG12"/>
</dbReference>
<comment type="similarity">
    <text evidence="1">Belongs to the peptidase M10A family. Matrix metalloproteinases (MMPs) subfamily.</text>
</comment>
<dbReference type="InterPro" id="IPR036365">
    <property type="entry name" value="PGBD-like_sf"/>
</dbReference>
<dbReference type="InterPro" id="IPR024079">
    <property type="entry name" value="MetalloPept_cat_dom_sf"/>
</dbReference>
<keyword evidence="8" id="KW-0865">Zymogen</keyword>
<dbReference type="OrthoDB" id="406838at2759"/>
<dbReference type="PRINTS" id="PR00138">
    <property type="entry name" value="MATRIXIN"/>
</dbReference>
<evidence type="ECO:0000256" key="12">
    <source>
        <dbReference type="SAM" id="SignalP"/>
    </source>
</evidence>
<feature type="binding site" evidence="10">
    <location>
        <position position="213"/>
    </location>
    <ligand>
        <name>Ca(2+)</name>
        <dbReference type="ChEBI" id="CHEBI:29108"/>
        <label>3</label>
    </ligand>
</feature>
<feature type="binding site" evidence="10">
    <location>
        <position position="256"/>
    </location>
    <ligand>
        <name>Zn(2+)</name>
        <dbReference type="ChEBI" id="CHEBI:29105"/>
        <label>2</label>
        <note>catalytic</note>
    </ligand>
</feature>
<feature type="domain" description="Peptidase metallopeptidase" evidence="13">
    <location>
        <begin position="143"/>
        <end position="300"/>
    </location>
</feature>
<dbReference type="InterPro" id="IPR033739">
    <property type="entry name" value="M10A_MMP"/>
</dbReference>
<keyword evidence="3 10" id="KW-0479">Metal-binding</keyword>
<keyword evidence="15" id="KW-1185">Reference proteome</keyword>
<evidence type="ECO:0000256" key="10">
    <source>
        <dbReference type="PIRSR" id="PIRSR621190-2"/>
    </source>
</evidence>
<evidence type="ECO:0000256" key="5">
    <source>
        <dbReference type="ARBA" id="ARBA00022801"/>
    </source>
</evidence>
<proteinExistence type="inferred from homology"/>
<dbReference type="InterPro" id="IPR021158">
    <property type="entry name" value="Pept_M10A_Zn_BS"/>
</dbReference>
<feature type="binding site" evidence="10">
    <location>
        <position position="233"/>
    </location>
    <ligand>
        <name>Ca(2+)</name>
        <dbReference type="ChEBI" id="CHEBI:29108"/>
        <label>3</label>
    </ligand>
</feature>
<feature type="binding site" evidence="10">
    <location>
        <position position="208"/>
    </location>
    <ligand>
        <name>Zn(2+)</name>
        <dbReference type="ChEBI" id="CHEBI:29105"/>
        <label>1</label>
    </ligand>
</feature>
<dbReference type="GO" id="GO:0008270">
    <property type="term" value="F:zinc ion binding"/>
    <property type="evidence" value="ECO:0007669"/>
    <property type="project" value="InterPro"/>
</dbReference>
<dbReference type="SUPFAM" id="SSF55486">
    <property type="entry name" value="Metalloproteases ('zincins'), catalytic domain"/>
    <property type="match status" value="1"/>
</dbReference>
<keyword evidence="5" id="KW-0378">Hydrolase</keyword>
<evidence type="ECO:0000256" key="9">
    <source>
        <dbReference type="PIRSR" id="PIRSR621190-1"/>
    </source>
</evidence>
<keyword evidence="7" id="KW-0482">Metalloprotease</keyword>
<dbReference type="GO" id="GO:0004222">
    <property type="term" value="F:metalloendopeptidase activity"/>
    <property type="evidence" value="ECO:0007669"/>
    <property type="project" value="InterPro"/>
</dbReference>
<evidence type="ECO:0000256" key="6">
    <source>
        <dbReference type="ARBA" id="ARBA00022833"/>
    </source>
</evidence>
<feature type="binding site" evidence="10">
    <location>
        <position position="196"/>
    </location>
    <ligand>
        <name>Ca(2+)</name>
        <dbReference type="ChEBI" id="CHEBI:29108"/>
        <label>2</label>
    </ligand>
</feature>
<feature type="signal peptide" evidence="12">
    <location>
        <begin position="1"/>
        <end position="25"/>
    </location>
</feature>
<protein>
    <recommendedName>
        <fullName evidence="13">Peptidase metallopeptidase domain-containing protein</fullName>
    </recommendedName>
</protein>
<feature type="short sequence motif" description="Cysteine switch" evidence="11">
    <location>
        <begin position="114"/>
        <end position="135"/>
    </location>
</feature>
<dbReference type="InterPro" id="IPR002477">
    <property type="entry name" value="Peptidoglycan-bd-like"/>
</dbReference>
<feature type="binding site" evidence="10">
    <location>
        <position position="266"/>
    </location>
    <ligand>
        <name>Zn(2+)</name>
        <dbReference type="ChEBI" id="CHEBI:29105"/>
        <label>2</label>
        <note>catalytic</note>
    </ligand>
</feature>
<gene>
    <name evidence="14" type="ORF">E3N88_07798</name>
</gene>
<keyword evidence="6 10" id="KW-0862">Zinc</keyword>
<sequence length="301" mass="33683">MATKIYFLPISCIFFLLFLVLPVLSHVNNTHKSPFGFIKDIQGCHKGDKVKGIHNLKLYLSHFGYLNNPNVTNPKDQDDFDDELEAAIKLYQAFYHLNSTGTLDAPTVSMMVKPRCGVPDKRTGHQHNDTSLHTVSHYSFFPNTPKWPVGKRHLTYAFGLGFPTSFMPPIESAFRKWATATQYFTFSRTISYQSADLKISFARQDHGDGFPFDGPGGILAHAFAPTRGLFHFDADDTNWAIGAVPNAYDVESLALHEIGHLLGLDHSQYENAIMWPTLNSGETKGLNIDDIQGIWALYGVS</sequence>
<keyword evidence="2" id="KW-0645">Protease</keyword>
<feature type="binding site" evidence="10">
    <location>
        <position position="206"/>
    </location>
    <ligand>
        <name>Zn(2+)</name>
        <dbReference type="ChEBI" id="CHEBI:29105"/>
        <label>1</label>
    </ligand>
</feature>
<dbReference type="GO" id="GO:0031012">
    <property type="term" value="C:extracellular matrix"/>
    <property type="evidence" value="ECO:0007669"/>
    <property type="project" value="InterPro"/>
</dbReference>
<feature type="chain" id="PRO_5024468064" description="Peptidase metallopeptidase domain-containing protein" evidence="12">
    <location>
        <begin position="26"/>
        <end position="301"/>
    </location>
</feature>
<evidence type="ECO:0000256" key="11">
    <source>
        <dbReference type="PIRSR" id="PIRSR621190-5"/>
    </source>
</evidence>
<dbReference type="InterPro" id="IPR006026">
    <property type="entry name" value="Peptidase_Metallo"/>
</dbReference>
<feature type="binding site" evidence="10">
    <location>
        <position position="260"/>
    </location>
    <ligand>
        <name>Zn(2+)</name>
        <dbReference type="ChEBI" id="CHEBI:29105"/>
        <label>2</label>
        <note>catalytic</note>
    </ligand>
</feature>
<dbReference type="Pfam" id="PF01471">
    <property type="entry name" value="PG_binding_1"/>
    <property type="match status" value="1"/>
</dbReference>
<dbReference type="CDD" id="cd04278">
    <property type="entry name" value="ZnMc_MMP"/>
    <property type="match status" value="1"/>
</dbReference>
<evidence type="ECO:0000256" key="1">
    <source>
        <dbReference type="ARBA" id="ARBA00009614"/>
    </source>
</evidence>
<evidence type="ECO:0000256" key="4">
    <source>
        <dbReference type="ARBA" id="ARBA00022729"/>
    </source>
</evidence>
<dbReference type="GO" id="GO:0030198">
    <property type="term" value="P:extracellular matrix organization"/>
    <property type="evidence" value="ECO:0007669"/>
    <property type="project" value="TreeGrafter"/>
</dbReference>
<dbReference type="AlphaFoldDB" id="A0A5N6PGI1"/>
<name>A0A5N6PGI1_9ASTR</name>
<evidence type="ECO:0000313" key="15">
    <source>
        <dbReference type="Proteomes" id="UP000326396"/>
    </source>
</evidence>
<reference evidence="14 15" key="1">
    <citation type="submission" date="2019-05" db="EMBL/GenBank/DDBJ databases">
        <title>Mikania micrantha, genome provides insights into the molecular mechanism of rapid growth.</title>
        <authorList>
            <person name="Liu B."/>
        </authorList>
    </citation>
    <scope>NUCLEOTIDE SEQUENCE [LARGE SCALE GENOMIC DNA]</scope>
    <source>
        <strain evidence="14">NLD-2019</strain>
        <tissue evidence="14">Leaf</tissue>
    </source>
</reference>
<evidence type="ECO:0000256" key="8">
    <source>
        <dbReference type="ARBA" id="ARBA00023145"/>
    </source>
</evidence>
<feature type="binding site" description="in inhibited form" evidence="10">
    <location>
        <position position="116"/>
    </location>
    <ligand>
        <name>Zn(2+)</name>
        <dbReference type="ChEBI" id="CHEBI:29105"/>
        <label>2</label>
        <note>catalytic</note>
    </ligand>
</feature>
<feature type="binding site" evidence="10">
    <location>
        <position position="221"/>
    </location>
    <ligand>
        <name>Zn(2+)</name>
        <dbReference type="ChEBI" id="CHEBI:29105"/>
        <label>1</label>
    </ligand>
</feature>